<reference evidence="5 6" key="1">
    <citation type="submission" date="2021-07" db="EMBL/GenBank/DDBJ databases">
        <title>The Aristolochia fimbriata genome: insights into angiosperm evolution, floral development and chemical biosynthesis.</title>
        <authorList>
            <person name="Jiao Y."/>
        </authorList>
    </citation>
    <scope>NUCLEOTIDE SEQUENCE [LARGE SCALE GENOMIC DNA]</scope>
    <source>
        <strain evidence="5">IBCAS-2021</strain>
        <tissue evidence="5">Leaf</tissue>
    </source>
</reference>
<dbReference type="NCBIfam" id="TIGR00756">
    <property type="entry name" value="PPR"/>
    <property type="match status" value="10"/>
</dbReference>
<name>A0AAV7DU19_ARIFI</name>
<evidence type="ECO:0000256" key="2">
    <source>
        <dbReference type="ARBA" id="ARBA00022737"/>
    </source>
</evidence>
<feature type="repeat" description="PPR" evidence="3">
    <location>
        <begin position="394"/>
        <end position="428"/>
    </location>
</feature>
<dbReference type="PANTHER" id="PTHR46128:SF212">
    <property type="entry name" value="PENTATRICOPEPTIDE REPEAT-CONTAINING PROTEIN"/>
    <property type="match status" value="1"/>
</dbReference>
<feature type="repeat" description="PPR" evidence="3">
    <location>
        <begin position="638"/>
        <end position="672"/>
    </location>
</feature>
<dbReference type="PROSITE" id="PS51375">
    <property type="entry name" value="PPR"/>
    <property type="match status" value="15"/>
</dbReference>
<gene>
    <name evidence="5" type="ORF">H6P81_020315</name>
</gene>
<evidence type="ECO:0000313" key="6">
    <source>
        <dbReference type="Proteomes" id="UP000825729"/>
    </source>
</evidence>
<feature type="repeat" description="PPR" evidence="3">
    <location>
        <begin position="533"/>
        <end position="567"/>
    </location>
</feature>
<dbReference type="EMBL" id="JAINDJ010000008">
    <property type="protein sequence ID" value="KAG9440150.1"/>
    <property type="molecule type" value="Genomic_DNA"/>
</dbReference>
<feature type="repeat" description="PPR" evidence="3">
    <location>
        <begin position="568"/>
        <end position="602"/>
    </location>
</feature>
<comment type="caution">
    <text evidence="5">The sequence shown here is derived from an EMBL/GenBank/DDBJ whole genome shotgun (WGS) entry which is preliminary data.</text>
</comment>
<feature type="domain" description="PROP1-like PPR" evidence="4">
    <location>
        <begin position="515"/>
        <end position="627"/>
    </location>
</feature>
<dbReference type="InterPro" id="IPR050872">
    <property type="entry name" value="PPR_P_subfamily"/>
</dbReference>
<dbReference type="Pfam" id="PF01535">
    <property type="entry name" value="PPR"/>
    <property type="match status" value="5"/>
</dbReference>
<feature type="repeat" description="PPR" evidence="3">
    <location>
        <begin position="498"/>
        <end position="532"/>
    </location>
</feature>
<proteinExistence type="inferred from homology"/>
<accession>A0AAV7DU19</accession>
<dbReference type="AlphaFoldDB" id="A0AAV7DU19"/>
<comment type="similarity">
    <text evidence="1">Belongs to the PPR family. P subfamily.</text>
</comment>
<dbReference type="InterPro" id="IPR011990">
    <property type="entry name" value="TPR-like_helical_dom_sf"/>
</dbReference>
<keyword evidence="6" id="KW-1185">Reference proteome</keyword>
<dbReference type="Pfam" id="PF13041">
    <property type="entry name" value="PPR_2"/>
    <property type="match status" value="3"/>
</dbReference>
<evidence type="ECO:0000259" key="4">
    <source>
        <dbReference type="Pfam" id="PF17177"/>
    </source>
</evidence>
<feature type="repeat" description="PPR" evidence="3">
    <location>
        <begin position="359"/>
        <end position="393"/>
    </location>
</feature>
<feature type="repeat" description="PPR" evidence="3">
    <location>
        <begin position="845"/>
        <end position="879"/>
    </location>
</feature>
<dbReference type="PANTHER" id="PTHR46128">
    <property type="entry name" value="MITOCHONDRIAL GROUP I INTRON SPLICING FACTOR CCM1"/>
    <property type="match status" value="1"/>
</dbReference>
<feature type="repeat" description="PPR" evidence="3">
    <location>
        <begin position="289"/>
        <end position="323"/>
    </location>
</feature>
<evidence type="ECO:0000256" key="1">
    <source>
        <dbReference type="ARBA" id="ARBA00007626"/>
    </source>
</evidence>
<dbReference type="Pfam" id="PF17177">
    <property type="entry name" value="PPR_long"/>
    <property type="match status" value="1"/>
</dbReference>
<feature type="repeat" description="PPR" evidence="3">
    <location>
        <begin position="673"/>
        <end position="707"/>
    </location>
</feature>
<dbReference type="InterPro" id="IPR002885">
    <property type="entry name" value="PPR_rpt"/>
</dbReference>
<feature type="repeat" description="PPR" evidence="3">
    <location>
        <begin position="742"/>
        <end position="776"/>
    </location>
</feature>
<protein>
    <recommendedName>
        <fullName evidence="4">PROP1-like PPR domain-containing protein</fullName>
    </recommendedName>
</protein>
<sequence>MTLPCCSSKELWLDHIHPPFRSLSCSTGNFILQRFVVKRSRDFVISQSLVCRANVRNLPEKNAKYAGRKSSGSLASVRLALQAESDIDKALNSFLGKLSPKEQTVLLKEQRDWRCALRIFRWIKSQKDYVPNVIHYNVVLRFLGRAQQWDELRLCWIEMAKDRVFPTNNTYGMLIDVYGKAGLLHESLLWVKHMKIRGIFPDEVTMNTVLQVLKDAGEFDRAVCFYKDWCMGRVQVENLDFESVDLESVNAPMSLKHFLSTELFKAGGRLPPSKVLSSDEQGLIRKPRMAATYNTLIDLYGKAGRLEDASNSFAEMLKSGVEPDTVTFNTMIHICGSHGNLSESVSLLNKMEEKGFKPDTKTYNIFLSLYNDVGDMESVFKSYRRIKDSGLYPDTVTYRTMLHILCKQKMVEEVDSVLKEMERANKDVDQQSLPLVMEMYINEGLLEKAKLFFDKHCTREGISSKNYAAIMNVYAERGLWSEAEAIFFQKRDSTQRKDLVEYNVMIKAYGKAGLYDKALSIFGSMRSCGTWPDECTYNSLIQMLAGGELSDNAKDLLDKMVEARMRPRCETFSSVIASFVRSGRLSEAAEIHQEMQKIGVEANHVIYGALINGFAEIGKVEEAFRYFRMMEVSGIPANQIVLTSLIKAYSKVGFWKEAQQIYGKMKDLDGGPDIIASNSMISLYSDLGMVHEAESIFNAMKEKGLADGVSFAIMMHLYKNMGMLDEAINVAQEMQESALLTDCTSFNSVLTSYATNGQLRECGELLHQMLSRKLLPDRTSFKIIFTVLKKGGIPTEAVTQLQTAYEDGKPYSRQAIVTLVFSVVGMHAVALESCEAFANAKVSLDSYAYNVAIYTYGASGDIDRALTLYMRMQDEGLEPDIVTYINLVGCYGKAGLVEGVKRVFGQMNCGEIELNESLFHAIIDAYKDAGRHDLAKLVDQELRFSFSEEEVIEPVKLDLEDS</sequence>
<evidence type="ECO:0000313" key="5">
    <source>
        <dbReference type="EMBL" id="KAG9440150.1"/>
    </source>
</evidence>
<dbReference type="SUPFAM" id="SSF48452">
    <property type="entry name" value="TPR-like"/>
    <property type="match status" value="2"/>
</dbReference>
<feature type="repeat" description="PPR" evidence="3">
    <location>
        <begin position="880"/>
        <end position="914"/>
    </location>
</feature>
<dbReference type="InterPro" id="IPR033443">
    <property type="entry name" value="PROP1-like_PPR_dom"/>
</dbReference>
<feature type="repeat" description="PPR" evidence="3">
    <location>
        <begin position="324"/>
        <end position="358"/>
    </location>
</feature>
<dbReference type="Gene3D" id="1.25.40.10">
    <property type="entry name" value="Tetratricopeptide repeat domain"/>
    <property type="match status" value="5"/>
</dbReference>
<feature type="repeat" description="PPR" evidence="3">
    <location>
        <begin position="167"/>
        <end position="201"/>
    </location>
</feature>
<keyword evidence="2" id="KW-0677">Repeat</keyword>
<organism evidence="5 6">
    <name type="scientific">Aristolochia fimbriata</name>
    <name type="common">White veined hardy Dutchman's pipe vine</name>
    <dbReference type="NCBI Taxonomy" id="158543"/>
    <lineage>
        <taxon>Eukaryota</taxon>
        <taxon>Viridiplantae</taxon>
        <taxon>Streptophyta</taxon>
        <taxon>Embryophyta</taxon>
        <taxon>Tracheophyta</taxon>
        <taxon>Spermatophyta</taxon>
        <taxon>Magnoliopsida</taxon>
        <taxon>Magnoliidae</taxon>
        <taxon>Piperales</taxon>
        <taxon>Aristolochiaceae</taxon>
        <taxon>Aristolochia</taxon>
    </lineage>
</organism>
<feature type="repeat" description="PPR" evidence="3">
    <location>
        <begin position="603"/>
        <end position="637"/>
    </location>
</feature>
<dbReference type="Proteomes" id="UP000825729">
    <property type="component" value="Unassembled WGS sequence"/>
</dbReference>
<feature type="repeat" description="PPR" evidence="3">
    <location>
        <begin position="132"/>
        <end position="166"/>
    </location>
</feature>
<evidence type="ECO:0000256" key="3">
    <source>
        <dbReference type="PROSITE-ProRule" id="PRU00708"/>
    </source>
</evidence>